<organism evidence="7 8">
    <name type="scientific">Mya arenaria</name>
    <name type="common">Soft-shell clam</name>
    <dbReference type="NCBI Taxonomy" id="6604"/>
    <lineage>
        <taxon>Eukaryota</taxon>
        <taxon>Metazoa</taxon>
        <taxon>Spiralia</taxon>
        <taxon>Lophotrochozoa</taxon>
        <taxon>Mollusca</taxon>
        <taxon>Bivalvia</taxon>
        <taxon>Autobranchia</taxon>
        <taxon>Heteroconchia</taxon>
        <taxon>Euheterodonta</taxon>
        <taxon>Imparidentia</taxon>
        <taxon>Neoheterodontei</taxon>
        <taxon>Myida</taxon>
        <taxon>Myoidea</taxon>
        <taxon>Myidae</taxon>
        <taxon>Mya</taxon>
    </lineage>
</organism>
<keyword evidence="2" id="KW-0378">Hydrolase</keyword>
<dbReference type="InterPro" id="IPR051132">
    <property type="entry name" value="3-5_Exonuclease_domain"/>
</dbReference>
<evidence type="ECO:0000313" key="7">
    <source>
        <dbReference type="EMBL" id="WAR21792.1"/>
    </source>
</evidence>
<accession>A0ABY7FL72</accession>
<evidence type="ECO:0000256" key="4">
    <source>
        <dbReference type="SAM" id="MobiDB-lite"/>
    </source>
</evidence>
<keyword evidence="8" id="KW-1185">Reference proteome</keyword>
<dbReference type="SMART" id="SM00474">
    <property type="entry name" value="35EXOc"/>
    <property type="match status" value="1"/>
</dbReference>
<feature type="domain" description="3'-5' exonuclease" evidence="6">
    <location>
        <begin position="52"/>
        <end position="230"/>
    </location>
</feature>
<dbReference type="InterPro" id="IPR002562">
    <property type="entry name" value="3'-5'_exonuclease_dom"/>
</dbReference>
<evidence type="ECO:0000259" key="6">
    <source>
        <dbReference type="SMART" id="SM00474"/>
    </source>
</evidence>
<evidence type="ECO:0000256" key="5">
    <source>
        <dbReference type="SAM" id="Phobius"/>
    </source>
</evidence>
<dbReference type="Pfam" id="PF01612">
    <property type="entry name" value="DNA_pol_A_exo1"/>
    <property type="match status" value="1"/>
</dbReference>
<protein>
    <submittedName>
        <fullName evidence="7">EXD2-like protein</fullName>
    </submittedName>
</protein>
<evidence type="ECO:0000256" key="1">
    <source>
        <dbReference type="ARBA" id="ARBA00022722"/>
    </source>
</evidence>
<dbReference type="Proteomes" id="UP001164746">
    <property type="component" value="Chromosome 12"/>
</dbReference>
<dbReference type="CDD" id="cd06141">
    <property type="entry name" value="WRN_exo"/>
    <property type="match status" value="1"/>
</dbReference>
<reference evidence="7" key="1">
    <citation type="submission" date="2022-11" db="EMBL/GenBank/DDBJ databases">
        <title>Centuries of genome instability and evolution in soft-shell clam transmissible cancer (bioRxiv).</title>
        <authorList>
            <person name="Hart S.F.M."/>
            <person name="Yonemitsu M.A."/>
            <person name="Giersch R.M."/>
            <person name="Beal B.F."/>
            <person name="Arriagada G."/>
            <person name="Davis B.W."/>
            <person name="Ostrander E.A."/>
            <person name="Goff S.P."/>
            <person name="Metzger M.J."/>
        </authorList>
    </citation>
    <scope>NUCLEOTIDE SEQUENCE</scope>
    <source>
        <strain evidence="7">MELC-2E11</strain>
        <tissue evidence="7">Siphon/mantle</tissue>
    </source>
</reference>
<proteinExistence type="predicted"/>
<keyword evidence="5" id="KW-0812">Transmembrane</keyword>
<keyword evidence="1" id="KW-0540">Nuclease</keyword>
<feature type="region of interest" description="Disordered" evidence="4">
    <location>
        <begin position="248"/>
        <end position="285"/>
    </location>
</feature>
<evidence type="ECO:0000256" key="2">
    <source>
        <dbReference type="ARBA" id="ARBA00022801"/>
    </source>
</evidence>
<feature type="compositionally biased region" description="Polar residues" evidence="4">
    <location>
        <begin position="261"/>
        <end position="284"/>
    </location>
</feature>
<keyword evidence="3" id="KW-0269">Exonuclease</keyword>
<dbReference type="EMBL" id="CP111023">
    <property type="protein sequence ID" value="WAR21792.1"/>
    <property type="molecule type" value="Genomic_DNA"/>
</dbReference>
<keyword evidence="5" id="KW-0472">Membrane</keyword>
<evidence type="ECO:0000256" key="3">
    <source>
        <dbReference type="ARBA" id="ARBA00022839"/>
    </source>
</evidence>
<dbReference type="InterPro" id="IPR012337">
    <property type="entry name" value="RNaseH-like_sf"/>
</dbReference>
<keyword evidence="5" id="KW-1133">Transmembrane helix</keyword>
<dbReference type="PANTHER" id="PTHR13620">
    <property type="entry name" value="3-5 EXONUCLEASE"/>
    <property type="match status" value="1"/>
</dbReference>
<dbReference type="Gene3D" id="3.30.420.10">
    <property type="entry name" value="Ribonuclease H-like superfamily/Ribonuclease H"/>
    <property type="match status" value="1"/>
</dbReference>
<dbReference type="InterPro" id="IPR036397">
    <property type="entry name" value="RNaseH_sf"/>
</dbReference>
<dbReference type="PANTHER" id="PTHR13620:SF104">
    <property type="entry name" value="EXONUCLEASE 3'-5' DOMAIN-CONTAINING PROTEIN 2"/>
    <property type="match status" value="1"/>
</dbReference>
<gene>
    <name evidence="7" type="ORF">MAR_015766</name>
</gene>
<evidence type="ECO:0000313" key="8">
    <source>
        <dbReference type="Proteomes" id="UP001164746"/>
    </source>
</evidence>
<sequence length="550" mass="62793">MSFSKVSLYFKVIISSAAVIGATYLICHLHKRKKRRNGDSCWEFRERDKKDIKIVSSVEEWESVFPVLSSKCSVIKGVGFDCEWVFSRSRSPVSLVQIATVDGFCVLVRIHLFRRIPQSLKDFLADKSILKVGVASRDDGRKLLKDYGLAVSGCVDLRHIISRVPSVNSSQGLSGLASSLLGIRMVKDHNIRCGDWEAESFSQAQVKYAADDALLGLDAFLQLVWLKFGDTAGVVDATFKLKRSRNMRESTALSSDEENEQGTSNDQTSTFRTSSQNGKTNQSGKKAFMTRQRPLYYNCQLLAPDGDCLTLCDIRKAEWYIRQELGDKVSDDPFTVKLRFEPKNRPTNKKDYYLQEKENTCVVCGSHEDYVRKLVVPQEYRKYFPAILKDHSSHDVLLLCINCHLRCSDYETTLRLRLAAECDAPLDSGRDSKPLLKSRDQIPEDRVAHLEKTVKNFYGVKSLPVELLEDAVAMETRVRNSQYVPHGQKVVQFYMQKHGGLLEFEKLWRVHFVEAMQPQFLPYLWSVEHKPERMIPVLDDLDGFNSLEKE</sequence>
<dbReference type="SUPFAM" id="SSF53098">
    <property type="entry name" value="Ribonuclease H-like"/>
    <property type="match status" value="1"/>
</dbReference>
<feature type="transmembrane region" description="Helical" evidence="5">
    <location>
        <begin position="6"/>
        <end position="27"/>
    </location>
</feature>
<name>A0ABY7FL72_MYAAR</name>